<comment type="similarity">
    <text evidence="2">Belongs to the SMN family.</text>
</comment>
<accession>A0A183EYA6</accession>
<evidence type="ECO:0000256" key="2">
    <source>
        <dbReference type="ARBA" id="ARBA00005371"/>
    </source>
</evidence>
<dbReference type="AlphaFoldDB" id="A0A183EYA6"/>
<dbReference type="Pfam" id="PF06003">
    <property type="entry name" value="SMN_Tudor"/>
    <property type="match status" value="1"/>
</dbReference>
<dbReference type="InterPro" id="IPR010304">
    <property type="entry name" value="SMN_Tudor"/>
</dbReference>
<dbReference type="GO" id="GO:0005737">
    <property type="term" value="C:cytoplasm"/>
    <property type="evidence" value="ECO:0007669"/>
    <property type="project" value="InterPro"/>
</dbReference>
<evidence type="ECO:0000259" key="6">
    <source>
        <dbReference type="PROSITE" id="PS50304"/>
    </source>
</evidence>
<evidence type="ECO:0000256" key="3">
    <source>
        <dbReference type="ARBA" id="ARBA00022664"/>
    </source>
</evidence>
<sequence>LNKSLFFQWRVGDRCLAPYYDDQLWYPAVIKRLDFASGKCEVLYDVYNELASVNISDLTKYINFYS</sequence>
<name>A0A183EYA6_9BILA</name>
<feature type="domain" description="Tudor" evidence="6">
    <location>
        <begin position="8"/>
        <end position="66"/>
    </location>
</feature>
<evidence type="ECO:0000256" key="1">
    <source>
        <dbReference type="ARBA" id="ARBA00004408"/>
    </source>
</evidence>
<reference evidence="7" key="1">
    <citation type="submission" date="2016-06" db="UniProtKB">
        <authorList>
            <consortium name="WormBaseParasite"/>
        </authorList>
    </citation>
    <scope>IDENTIFICATION</scope>
</reference>
<dbReference type="WBParaSite" id="GPUH_0002597701-mRNA-1">
    <property type="protein sequence ID" value="GPUH_0002597701-mRNA-1"/>
    <property type="gene ID" value="GPUH_0002597701"/>
</dbReference>
<dbReference type="PROSITE" id="PS50304">
    <property type="entry name" value="TUDOR"/>
    <property type="match status" value="1"/>
</dbReference>
<dbReference type="GO" id="GO:0015030">
    <property type="term" value="C:Cajal body"/>
    <property type="evidence" value="ECO:0007669"/>
    <property type="project" value="UniProtKB-SubCell"/>
</dbReference>
<comment type="subcellular location">
    <subcellularLocation>
        <location evidence="1">Nucleus</location>
        <location evidence="1">Cajal body</location>
    </subcellularLocation>
</comment>
<dbReference type="InterPro" id="IPR002999">
    <property type="entry name" value="Tudor"/>
</dbReference>
<proteinExistence type="inferred from homology"/>
<keyword evidence="5" id="KW-0539">Nucleus</keyword>
<protein>
    <submittedName>
        <fullName evidence="7">Tudor domain-containing protein</fullName>
    </submittedName>
</protein>
<keyword evidence="3" id="KW-0507">mRNA processing</keyword>
<dbReference type="CDD" id="cd21182">
    <property type="entry name" value="Tudor_SMN_SPF30-like"/>
    <property type="match status" value="1"/>
</dbReference>
<dbReference type="GO" id="GO:0006397">
    <property type="term" value="P:mRNA processing"/>
    <property type="evidence" value="ECO:0007669"/>
    <property type="project" value="UniProtKB-KW"/>
</dbReference>
<organism evidence="7">
    <name type="scientific">Gongylonema pulchrum</name>
    <dbReference type="NCBI Taxonomy" id="637853"/>
    <lineage>
        <taxon>Eukaryota</taxon>
        <taxon>Metazoa</taxon>
        <taxon>Ecdysozoa</taxon>
        <taxon>Nematoda</taxon>
        <taxon>Chromadorea</taxon>
        <taxon>Rhabditida</taxon>
        <taxon>Spirurina</taxon>
        <taxon>Spiruromorpha</taxon>
        <taxon>Spiruroidea</taxon>
        <taxon>Gongylonematidae</taxon>
        <taxon>Gongylonema</taxon>
    </lineage>
</organism>
<dbReference type="SUPFAM" id="SSF63748">
    <property type="entry name" value="Tudor/PWWP/MBT"/>
    <property type="match status" value="1"/>
</dbReference>
<evidence type="ECO:0000313" key="7">
    <source>
        <dbReference type="WBParaSite" id="GPUH_0002597701-mRNA-1"/>
    </source>
</evidence>
<evidence type="ECO:0000256" key="4">
    <source>
        <dbReference type="ARBA" id="ARBA00023187"/>
    </source>
</evidence>
<keyword evidence="4" id="KW-0508">mRNA splicing</keyword>
<dbReference type="SMART" id="SM00333">
    <property type="entry name" value="TUDOR"/>
    <property type="match status" value="1"/>
</dbReference>
<dbReference type="GO" id="GO:0008380">
    <property type="term" value="P:RNA splicing"/>
    <property type="evidence" value="ECO:0007669"/>
    <property type="project" value="UniProtKB-KW"/>
</dbReference>
<dbReference type="GO" id="GO:0003723">
    <property type="term" value="F:RNA binding"/>
    <property type="evidence" value="ECO:0007669"/>
    <property type="project" value="InterPro"/>
</dbReference>
<evidence type="ECO:0000256" key="5">
    <source>
        <dbReference type="ARBA" id="ARBA00023242"/>
    </source>
</evidence>
<dbReference type="Gene3D" id="2.30.30.140">
    <property type="match status" value="1"/>
</dbReference>